<dbReference type="AlphaFoldDB" id="A0A0F0I2B5"/>
<dbReference type="STRING" id="1403190.A0A0F0I2B5"/>
<dbReference type="SUPFAM" id="SSF56112">
    <property type="entry name" value="Protein kinase-like (PK-like)"/>
    <property type="match status" value="1"/>
</dbReference>
<dbReference type="Pfam" id="PF11905">
    <property type="entry name" value="DUF3425"/>
    <property type="match status" value="1"/>
</dbReference>
<dbReference type="InterPro" id="IPR011009">
    <property type="entry name" value="Kinase-like_dom_sf"/>
</dbReference>
<dbReference type="Gene3D" id="1.20.5.170">
    <property type="match status" value="1"/>
</dbReference>
<organism evidence="3 4">
    <name type="scientific">Aspergillus parasiticus (strain ATCC 56775 / NRRL 5862 / SRRC 143 / SU-1)</name>
    <dbReference type="NCBI Taxonomy" id="1403190"/>
    <lineage>
        <taxon>Eukaryota</taxon>
        <taxon>Fungi</taxon>
        <taxon>Dikarya</taxon>
        <taxon>Ascomycota</taxon>
        <taxon>Pezizomycotina</taxon>
        <taxon>Eurotiomycetes</taxon>
        <taxon>Eurotiomycetidae</taxon>
        <taxon>Eurotiales</taxon>
        <taxon>Aspergillaceae</taxon>
        <taxon>Aspergillus</taxon>
        <taxon>Aspergillus subgen. Circumdati</taxon>
    </lineage>
</organism>
<dbReference type="InterPro" id="IPR021833">
    <property type="entry name" value="DUF3425"/>
</dbReference>
<dbReference type="OrthoDB" id="2245989at2759"/>
<feature type="compositionally biased region" description="Basic and acidic residues" evidence="1">
    <location>
        <begin position="23"/>
        <end position="36"/>
    </location>
</feature>
<reference evidence="3 4" key="1">
    <citation type="submission" date="2015-02" db="EMBL/GenBank/DDBJ databases">
        <title>Draft genome sequence of Aspergillus parasiticus SU-1.</title>
        <authorList>
            <person name="Yu J."/>
            <person name="Fedorova N."/>
            <person name="Yin Y."/>
            <person name="Losada L."/>
            <person name="Zafar N."/>
            <person name="Taujale R."/>
            <person name="Ehrlich K.C."/>
            <person name="Bhatnagar D."/>
            <person name="Cleveland T.E."/>
            <person name="Bennett J.W."/>
            <person name="Nierman W.C."/>
        </authorList>
    </citation>
    <scope>NUCLEOTIDE SEQUENCE [LARGE SCALE GENOMIC DNA]</scope>
    <source>
        <strain evidence="4">ATCC 56775 / NRRL 5862 / SRRC 143 / SU-1</strain>
    </source>
</reference>
<feature type="compositionally biased region" description="Low complexity" evidence="1">
    <location>
        <begin position="69"/>
        <end position="88"/>
    </location>
</feature>
<accession>A0A0F0I2B5</accession>
<evidence type="ECO:0000259" key="2">
    <source>
        <dbReference type="Pfam" id="PF01636"/>
    </source>
</evidence>
<dbReference type="InterPro" id="IPR002575">
    <property type="entry name" value="Aminoglycoside_PTrfase"/>
</dbReference>
<dbReference type="PANTHER" id="PTHR38116:SF8">
    <property type="entry name" value="BZIP DOMAIN-CONTAINING PROTEIN"/>
    <property type="match status" value="1"/>
</dbReference>
<evidence type="ECO:0000313" key="3">
    <source>
        <dbReference type="EMBL" id="KJK61880.1"/>
    </source>
</evidence>
<feature type="region of interest" description="Disordered" evidence="1">
    <location>
        <begin position="1"/>
        <end position="97"/>
    </location>
</feature>
<gene>
    <name evidence="3" type="ORF">P875_00086617</name>
</gene>
<dbReference type="Gene3D" id="3.90.1200.10">
    <property type="match status" value="1"/>
</dbReference>
<sequence>MAPASELPKRDSDQLIPIRTQKKGPDDWKGLTDSKERRRRQNRINQRAYRQRKRAEKLGLPINAEEAESSTASSSSSQSSSQSPPTTALTTRSNCPTPDQTAALLDLFSKTAYQSYILGSPTSDHLLTLAKVNVFRAFASIMSTLGMPKHHEWMHDDAISPFTLLRPGFTTPSTIPLTLRPTQLQQSIPHHPWLDFFPHPRMRDNLIRAGDFDDEQLCMDIMGFWDMSTESCGLLVWGDPQDLGNWEVSEEFIRKWPPLGEAWPTMSETDKERVAKQTDEYVTQLRELQSSKLESLGGQQLYSAFLFPNGYGIGHGPFSSDDELWAEMSLSLSLSLSNVPEEIRSQLRQRMPSAAPYTFTHGDFTNVNIMVHNGNLSGILDWESSGYFPVWWELTAAGISLGKDDKEWKELLRRYLPDHTEARNFWLDFFALRKYPNVDERGIRFLKSCGLSLPNQA</sequence>
<dbReference type="PANTHER" id="PTHR38116">
    <property type="entry name" value="CHROMOSOME 7, WHOLE GENOME SHOTGUN SEQUENCE"/>
    <property type="match status" value="1"/>
</dbReference>
<name>A0A0F0I2B5_ASPPU</name>
<evidence type="ECO:0000313" key="4">
    <source>
        <dbReference type="Proteomes" id="UP000033540"/>
    </source>
</evidence>
<dbReference type="EMBL" id="JZEE01000657">
    <property type="protein sequence ID" value="KJK61880.1"/>
    <property type="molecule type" value="Genomic_DNA"/>
</dbReference>
<evidence type="ECO:0000256" key="1">
    <source>
        <dbReference type="SAM" id="MobiDB-lite"/>
    </source>
</evidence>
<dbReference type="Pfam" id="PF01636">
    <property type="entry name" value="APH"/>
    <property type="match status" value="1"/>
</dbReference>
<proteinExistence type="predicted"/>
<dbReference type="Proteomes" id="UP000033540">
    <property type="component" value="Unassembled WGS sequence"/>
</dbReference>
<protein>
    <recommendedName>
        <fullName evidence="2">Aminoglycoside phosphotransferase domain-containing protein</fullName>
    </recommendedName>
</protein>
<feature type="domain" description="Aminoglycoside phosphotransferase" evidence="2">
    <location>
        <begin position="338"/>
        <end position="423"/>
    </location>
</feature>
<comment type="caution">
    <text evidence="3">The sequence shown here is derived from an EMBL/GenBank/DDBJ whole genome shotgun (WGS) entry which is preliminary data.</text>
</comment>